<dbReference type="InterPro" id="IPR054585">
    <property type="entry name" value="NDH2-like_C"/>
</dbReference>
<evidence type="ECO:0000256" key="4">
    <source>
        <dbReference type="ARBA" id="ARBA00022827"/>
    </source>
</evidence>
<dbReference type="SUPFAM" id="SSF51905">
    <property type="entry name" value="FAD/NAD(P)-binding domain"/>
    <property type="match status" value="1"/>
</dbReference>
<keyword evidence="6" id="KW-0560">Oxidoreductase</keyword>
<dbReference type="PRINTS" id="PR00368">
    <property type="entry name" value="FADPNR"/>
</dbReference>
<evidence type="ECO:0000256" key="9">
    <source>
        <dbReference type="SAM" id="Phobius"/>
    </source>
</evidence>
<keyword evidence="9" id="KW-0472">Membrane</keyword>
<evidence type="ECO:0000259" key="11">
    <source>
        <dbReference type="Pfam" id="PF22366"/>
    </source>
</evidence>
<accession>A0A4P2PZB2</accession>
<dbReference type="EMBL" id="CP012670">
    <property type="protein sequence ID" value="AUX22235.1"/>
    <property type="molecule type" value="Genomic_DNA"/>
</dbReference>
<dbReference type="InterPro" id="IPR045024">
    <property type="entry name" value="NDH-2"/>
</dbReference>
<keyword evidence="9" id="KW-1133">Transmembrane helix</keyword>
<evidence type="ECO:0000313" key="12">
    <source>
        <dbReference type="EMBL" id="AUX22235.1"/>
    </source>
</evidence>
<dbReference type="Pfam" id="PF22366">
    <property type="entry name" value="NDH2_C"/>
    <property type="match status" value="1"/>
</dbReference>
<keyword evidence="9" id="KW-0812">Transmembrane</keyword>
<comment type="similarity">
    <text evidence="1">Belongs to the NADH dehydrogenase family.</text>
</comment>
<feature type="domain" description="FAD/NAD(P)-binding" evidence="10">
    <location>
        <begin position="3"/>
        <end position="319"/>
    </location>
</feature>
<evidence type="ECO:0000256" key="6">
    <source>
        <dbReference type="ARBA" id="ARBA00023002"/>
    </source>
</evidence>
<dbReference type="PRINTS" id="PR00411">
    <property type="entry name" value="PNDRDTASEI"/>
</dbReference>
<keyword evidence="3" id="KW-0285">Flavoprotein</keyword>
<gene>
    <name evidence="12" type="primary">ndh</name>
    <name evidence="12" type="ORF">SOCEGT47_027360</name>
</gene>
<dbReference type="Proteomes" id="UP000295781">
    <property type="component" value="Chromosome"/>
</dbReference>
<feature type="domain" description="External alternative NADH-ubiquinone oxidoreductase-like C-terminal" evidence="11">
    <location>
        <begin position="343"/>
        <end position="396"/>
    </location>
</feature>
<protein>
    <recommendedName>
        <fullName evidence="2">NADH:ubiquinone reductase (non-electrogenic)</fullName>
        <ecNumber evidence="2">1.6.5.9</ecNumber>
    </recommendedName>
</protein>
<feature type="transmembrane region" description="Helical" evidence="9">
    <location>
        <begin position="366"/>
        <end position="383"/>
    </location>
</feature>
<dbReference type="Pfam" id="PF07992">
    <property type="entry name" value="Pyr_redox_2"/>
    <property type="match status" value="1"/>
</dbReference>
<evidence type="ECO:0000256" key="3">
    <source>
        <dbReference type="ARBA" id="ARBA00022630"/>
    </source>
</evidence>
<evidence type="ECO:0000256" key="5">
    <source>
        <dbReference type="ARBA" id="ARBA00022946"/>
    </source>
</evidence>
<keyword evidence="5" id="KW-0809">Transit peptide</keyword>
<dbReference type="InterPro" id="IPR036188">
    <property type="entry name" value="FAD/NAD-bd_sf"/>
</dbReference>
<name>A0A4P2PZB2_SORCE</name>
<evidence type="ECO:0000256" key="2">
    <source>
        <dbReference type="ARBA" id="ARBA00012637"/>
    </source>
</evidence>
<dbReference type="PANTHER" id="PTHR43706:SF47">
    <property type="entry name" value="EXTERNAL NADH-UBIQUINONE OXIDOREDUCTASE 1, MITOCHONDRIAL-RELATED"/>
    <property type="match status" value="1"/>
</dbReference>
<evidence type="ECO:0000256" key="8">
    <source>
        <dbReference type="ARBA" id="ARBA00047599"/>
    </source>
</evidence>
<proteinExistence type="inferred from homology"/>
<dbReference type="RefSeq" id="WP_129347434.1">
    <property type="nucleotide sequence ID" value="NZ_CP012670.1"/>
</dbReference>
<evidence type="ECO:0000256" key="1">
    <source>
        <dbReference type="ARBA" id="ARBA00005272"/>
    </source>
</evidence>
<dbReference type="OrthoDB" id="9781621at2"/>
<keyword evidence="4" id="KW-0274">FAD</keyword>
<organism evidence="12 13">
    <name type="scientific">Sorangium cellulosum</name>
    <name type="common">Polyangium cellulosum</name>
    <dbReference type="NCBI Taxonomy" id="56"/>
    <lineage>
        <taxon>Bacteria</taxon>
        <taxon>Pseudomonadati</taxon>
        <taxon>Myxococcota</taxon>
        <taxon>Polyangia</taxon>
        <taxon>Polyangiales</taxon>
        <taxon>Polyangiaceae</taxon>
        <taxon>Sorangium</taxon>
    </lineage>
</organism>
<dbReference type="Gene3D" id="3.50.50.100">
    <property type="match status" value="1"/>
</dbReference>
<evidence type="ECO:0000259" key="10">
    <source>
        <dbReference type="Pfam" id="PF07992"/>
    </source>
</evidence>
<sequence>MEHVVIIGAGFGGLYAARALGREPVRITVLDRQNHHTFQPLLYQVATAGLNPSDIAAPIRRVLRKHKNTGVLLAEVKAIDPARKRVIHDGGEIGYDKLIVAAGASHSYFGHDEWAPVAPGLKTIEDALEIRRRVLLAFEAAEREPDPARRAAWLTFVVVGAGPTGVELAGALSELARHTLVREFRHINPCKARIILLEGTGQVLPTYVPELGEKAREQLTALNVDVRTNCLVTHIDAEGVSIGDRRIEARTVLWGAGVAASALARSLGVPLDRAGRVLVAPDLTVPGHEDIYVIGDLASLKQEDGSPVPGVAPAAIQEGRHAARNIARTLEGLPRLPFRYRDRGSMATIGRAAAVADFGTLKLSGLLAWLAWLVVHVAFLIGFRNRFLVLFSWAWSYVTYERGARLITGETPELATDRRVRELEPRRDDGAGRTPPVIAHARTRL</sequence>
<keyword evidence="7" id="KW-0520">NAD</keyword>
<reference evidence="12 13" key="1">
    <citation type="submission" date="2015-09" db="EMBL/GenBank/DDBJ databases">
        <title>Sorangium comparison.</title>
        <authorList>
            <person name="Zaburannyi N."/>
            <person name="Bunk B."/>
            <person name="Overmann J."/>
            <person name="Mueller R."/>
        </authorList>
    </citation>
    <scope>NUCLEOTIDE SEQUENCE [LARGE SCALE GENOMIC DNA]</scope>
    <source>
        <strain evidence="12 13">So ceGT47</strain>
    </source>
</reference>
<dbReference type="AlphaFoldDB" id="A0A4P2PZB2"/>
<dbReference type="InterPro" id="IPR023753">
    <property type="entry name" value="FAD/NAD-binding_dom"/>
</dbReference>
<evidence type="ECO:0000256" key="7">
    <source>
        <dbReference type="ARBA" id="ARBA00023027"/>
    </source>
</evidence>
<dbReference type="GO" id="GO:0050136">
    <property type="term" value="F:NADH dehydrogenase (quinone) (non-electrogenic) activity"/>
    <property type="evidence" value="ECO:0007669"/>
    <property type="project" value="UniProtKB-EC"/>
</dbReference>
<dbReference type="EC" id="1.6.5.9" evidence="2"/>
<evidence type="ECO:0000313" key="13">
    <source>
        <dbReference type="Proteomes" id="UP000295781"/>
    </source>
</evidence>
<comment type="catalytic activity">
    <reaction evidence="8">
        <text>a quinone + NADH + H(+) = a quinol + NAD(+)</text>
        <dbReference type="Rhea" id="RHEA:46160"/>
        <dbReference type="ChEBI" id="CHEBI:15378"/>
        <dbReference type="ChEBI" id="CHEBI:24646"/>
        <dbReference type="ChEBI" id="CHEBI:57540"/>
        <dbReference type="ChEBI" id="CHEBI:57945"/>
        <dbReference type="ChEBI" id="CHEBI:132124"/>
        <dbReference type="EC" id="1.6.5.9"/>
    </reaction>
</comment>
<dbReference type="PANTHER" id="PTHR43706">
    <property type="entry name" value="NADH DEHYDROGENASE"/>
    <property type="match status" value="1"/>
</dbReference>